<dbReference type="InterPro" id="IPR058719">
    <property type="entry name" value="WHD_LYAR"/>
</dbReference>
<organism evidence="11 12">
    <name type="scientific">Aquatica leii</name>
    <dbReference type="NCBI Taxonomy" id="1421715"/>
    <lineage>
        <taxon>Eukaryota</taxon>
        <taxon>Metazoa</taxon>
        <taxon>Ecdysozoa</taxon>
        <taxon>Arthropoda</taxon>
        <taxon>Hexapoda</taxon>
        <taxon>Insecta</taxon>
        <taxon>Pterygota</taxon>
        <taxon>Neoptera</taxon>
        <taxon>Endopterygota</taxon>
        <taxon>Coleoptera</taxon>
        <taxon>Polyphaga</taxon>
        <taxon>Elateriformia</taxon>
        <taxon>Elateroidea</taxon>
        <taxon>Lampyridae</taxon>
        <taxon>Luciolinae</taxon>
        <taxon>Aquatica</taxon>
    </lineage>
</organism>
<dbReference type="FunFam" id="3.30.1490.490:FF:000001">
    <property type="entry name" value="cell growth-regulating nucleolar protein-like"/>
    <property type="match status" value="1"/>
</dbReference>
<sequence length="433" mass="48838">MVVFTCNNCGDSLQKPKVDKHYSTVCRTFKNLTCVDCLTDFKGEDYTAHIKCVSEKERYAAKGAAVNVVNKGEVKQQQWTDMMMEFINVKTDLTAPQKLIFEIMSNHIINIPRKKMKYMNFVKNAGGNRILYPDIEKVWDMIEEFKQTHNKAEPSKTVIEESNTEANAEPPKKKKKKSKENDEAEPICNQNEDNVKSMKPKKQKLKNLEPAEANDQSENNINANKKKSKNGETEVAEVTPVAEEIVKTKSKKRKSKNLENIETTATELINQEVPEIVTSKKKKLKDVEENESVENALEDQVNENAQKRKKKKSINGVNGVGNGHLVKEVEDTPVNDNGNNKISSNDENANVTTDSISNENASTGTETLADKILKVLKKKGSFSLSKLQKKVLKEYCQESGVEETPKLVKKFSKQLKKIDGIEVSDDNVRLLQV</sequence>
<dbReference type="SUPFAM" id="SSF57667">
    <property type="entry name" value="beta-beta-alpha zinc fingers"/>
    <property type="match status" value="2"/>
</dbReference>
<keyword evidence="3" id="KW-0677">Repeat</keyword>
<evidence type="ECO:0000256" key="5">
    <source>
        <dbReference type="ARBA" id="ARBA00022833"/>
    </source>
</evidence>
<name>A0AAN7Q308_9COLE</name>
<feature type="compositionally biased region" description="Polar residues" evidence="8">
    <location>
        <begin position="334"/>
        <end position="362"/>
    </location>
</feature>
<evidence type="ECO:0000259" key="10">
    <source>
        <dbReference type="Pfam" id="PF25879"/>
    </source>
</evidence>
<accession>A0AAN7Q308</accession>
<comment type="caution">
    <text evidence="11">The sequence shown here is derived from an EMBL/GenBank/DDBJ whole genome shotgun (WGS) entry which is preliminary data.</text>
</comment>
<evidence type="ECO:0000256" key="6">
    <source>
        <dbReference type="ARBA" id="ARBA00023242"/>
    </source>
</evidence>
<evidence type="ECO:0000256" key="2">
    <source>
        <dbReference type="ARBA" id="ARBA00022723"/>
    </source>
</evidence>
<keyword evidence="2" id="KW-0479">Metal-binding</keyword>
<dbReference type="EMBL" id="JARPUR010000004">
    <property type="protein sequence ID" value="KAK4877655.1"/>
    <property type="molecule type" value="Genomic_DNA"/>
</dbReference>
<evidence type="ECO:0000256" key="1">
    <source>
        <dbReference type="ARBA" id="ARBA00004123"/>
    </source>
</evidence>
<dbReference type="Pfam" id="PF08790">
    <property type="entry name" value="zf-LYAR"/>
    <property type="match status" value="1"/>
</dbReference>
<feature type="region of interest" description="Disordered" evidence="8">
    <location>
        <begin position="280"/>
        <end position="362"/>
    </location>
</feature>
<feature type="domain" description="Zinc finger C2H2 LYAR-type" evidence="9">
    <location>
        <begin position="32"/>
        <end position="59"/>
    </location>
</feature>
<dbReference type="GO" id="GO:0008270">
    <property type="term" value="F:zinc ion binding"/>
    <property type="evidence" value="ECO:0007669"/>
    <property type="project" value="UniProtKB-KW"/>
</dbReference>
<feature type="compositionally biased region" description="Acidic residues" evidence="8">
    <location>
        <begin position="288"/>
        <end position="301"/>
    </location>
</feature>
<evidence type="ECO:0000313" key="12">
    <source>
        <dbReference type="Proteomes" id="UP001353858"/>
    </source>
</evidence>
<evidence type="ECO:0000256" key="3">
    <source>
        <dbReference type="ARBA" id="ARBA00022737"/>
    </source>
</evidence>
<dbReference type="PANTHER" id="PTHR13100">
    <property type="entry name" value="CELL GROWTH-REGULATING NUCLEOLAR PROTEIN LYAR"/>
    <property type="match status" value="1"/>
</dbReference>
<dbReference type="GO" id="GO:0000122">
    <property type="term" value="P:negative regulation of transcription by RNA polymerase II"/>
    <property type="evidence" value="ECO:0007669"/>
    <property type="project" value="TreeGrafter"/>
</dbReference>
<evidence type="ECO:0000259" key="9">
    <source>
        <dbReference type="Pfam" id="PF08790"/>
    </source>
</evidence>
<evidence type="ECO:0000256" key="8">
    <source>
        <dbReference type="SAM" id="MobiDB-lite"/>
    </source>
</evidence>
<dbReference type="Pfam" id="PF25879">
    <property type="entry name" value="WHD_LYAR"/>
    <property type="match status" value="1"/>
</dbReference>
<dbReference type="GO" id="GO:0003677">
    <property type="term" value="F:DNA binding"/>
    <property type="evidence" value="ECO:0007669"/>
    <property type="project" value="InterPro"/>
</dbReference>
<evidence type="ECO:0008006" key="13">
    <source>
        <dbReference type="Google" id="ProtNLM"/>
    </source>
</evidence>
<dbReference type="Proteomes" id="UP001353858">
    <property type="component" value="Unassembled WGS sequence"/>
</dbReference>
<keyword evidence="4 7" id="KW-0863">Zinc-finger</keyword>
<dbReference type="PANTHER" id="PTHR13100:SF10">
    <property type="entry name" value="CELL GROWTH-REGULATING NUCLEOLAR PROTEIN"/>
    <property type="match status" value="1"/>
</dbReference>
<keyword evidence="12" id="KW-1185">Reference proteome</keyword>
<dbReference type="InterPro" id="IPR036236">
    <property type="entry name" value="Znf_C2H2_sf"/>
</dbReference>
<evidence type="ECO:0000256" key="7">
    <source>
        <dbReference type="PROSITE-ProRule" id="PRU01145"/>
    </source>
</evidence>
<keyword evidence="5" id="KW-0862">Zinc</keyword>
<feature type="region of interest" description="Disordered" evidence="8">
    <location>
        <begin position="149"/>
        <end position="235"/>
    </location>
</feature>
<proteinExistence type="predicted"/>
<dbReference type="InterPro" id="IPR039999">
    <property type="entry name" value="LYAR"/>
</dbReference>
<protein>
    <recommendedName>
        <fullName evidence="13">Cell growth-regulating nucleolar protein</fullName>
    </recommendedName>
</protein>
<dbReference type="GO" id="GO:0006364">
    <property type="term" value="P:rRNA processing"/>
    <property type="evidence" value="ECO:0007669"/>
    <property type="project" value="TreeGrafter"/>
</dbReference>
<reference evidence="12" key="1">
    <citation type="submission" date="2023-01" db="EMBL/GenBank/DDBJ databases">
        <title>Key to firefly adult light organ development and bioluminescence: homeobox transcription factors regulate luciferase expression and transportation to peroxisome.</title>
        <authorList>
            <person name="Fu X."/>
        </authorList>
    </citation>
    <scope>NUCLEOTIDE SEQUENCE [LARGE SCALE GENOMIC DNA]</scope>
</reference>
<feature type="domain" description="Cell growth-regulating nucleolar protein-like winged helix" evidence="10">
    <location>
        <begin position="372"/>
        <end position="431"/>
    </location>
</feature>
<evidence type="ECO:0000256" key="4">
    <source>
        <dbReference type="ARBA" id="ARBA00022771"/>
    </source>
</evidence>
<dbReference type="PROSITE" id="PS51804">
    <property type="entry name" value="ZF_C2HC_LYAR"/>
    <property type="match status" value="1"/>
</dbReference>
<keyword evidence="6" id="KW-0539">Nucleus</keyword>
<evidence type="ECO:0000313" key="11">
    <source>
        <dbReference type="EMBL" id="KAK4877655.1"/>
    </source>
</evidence>
<dbReference type="GO" id="GO:0005730">
    <property type="term" value="C:nucleolus"/>
    <property type="evidence" value="ECO:0007669"/>
    <property type="project" value="TreeGrafter"/>
</dbReference>
<dbReference type="AlphaFoldDB" id="A0AAN7Q308"/>
<comment type="subcellular location">
    <subcellularLocation>
        <location evidence="1">Nucleus</location>
    </subcellularLocation>
</comment>
<gene>
    <name evidence="11" type="ORF">RN001_010161</name>
</gene>
<dbReference type="Gene3D" id="3.30.1490.490">
    <property type="match status" value="1"/>
</dbReference>
<dbReference type="InterPro" id="IPR014898">
    <property type="entry name" value="Znf_C2H2_LYAR"/>
</dbReference>